<feature type="non-terminal residue" evidence="7">
    <location>
        <position position="1"/>
    </location>
</feature>
<protein>
    <recommendedName>
        <fullName evidence="9">SET domain-containing protein</fullName>
    </recommendedName>
</protein>
<evidence type="ECO:0000313" key="7">
    <source>
        <dbReference type="EMBL" id="KAK3277147.1"/>
    </source>
</evidence>
<evidence type="ECO:0000259" key="6">
    <source>
        <dbReference type="PROSITE" id="PS50868"/>
    </source>
</evidence>
<dbReference type="PROSITE" id="PS50280">
    <property type="entry name" value="SET"/>
    <property type="match status" value="1"/>
</dbReference>
<feature type="compositionally biased region" description="Acidic residues" evidence="4">
    <location>
        <begin position="416"/>
        <end position="435"/>
    </location>
</feature>
<dbReference type="InterPro" id="IPR001214">
    <property type="entry name" value="SET_dom"/>
</dbReference>
<evidence type="ECO:0000256" key="4">
    <source>
        <dbReference type="SAM" id="MobiDB-lite"/>
    </source>
</evidence>
<dbReference type="Pfam" id="PF19633">
    <property type="entry name" value="SDG2_C"/>
    <property type="match status" value="1"/>
</dbReference>
<dbReference type="GO" id="GO:0008168">
    <property type="term" value="F:methyltransferase activity"/>
    <property type="evidence" value="ECO:0007669"/>
    <property type="project" value="UniProtKB-KW"/>
</dbReference>
<feature type="region of interest" description="Disordered" evidence="4">
    <location>
        <begin position="396"/>
        <end position="590"/>
    </location>
</feature>
<feature type="compositionally biased region" description="Basic and acidic residues" evidence="4">
    <location>
        <begin position="565"/>
        <end position="580"/>
    </location>
</feature>
<keyword evidence="2" id="KW-0808">Transferase</keyword>
<keyword evidence="3" id="KW-0949">S-adenosyl-L-methionine</keyword>
<feature type="compositionally biased region" description="Low complexity" evidence="4">
    <location>
        <begin position="838"/>
        <end position="856"/>
    </location>
</feature>
<feature type="region of interest" description="Disordered" evidence="4">
    <location>
        <begin position="1"/>
        <end position="49"/>
    </location>
</feature>
<comment type="caution">
    <text evidence="7">The sequence shown here is derived from an EMBL/GenBank/DDBJ whole genome shotgun (WGS) entry which is preliminary data.</text>
</comment>
<feature type="compositionally biased region" description="Basic and acidic residues" evidence="4">
    <location>
        <begin position="535"/>
        <end position="547"/>
    </location>
</feature>
<feature type="domain" description="SET" evidence="5">
    <location>
        <begin position="867"/>
        <end position="998"/>
    </location>
</feature>
<evidence type="ECO:0000256" key="3">
    <source>
        <dbReference type="ARBA" id="ARBA00022691"/>
    </source>
</evidence>
<dbReference type="PROSITE" id="PS50868">
    <property type="entry name" value="POST_SET"/>
    <property type="match status" value="1"/>
</dbReference>
<evidence type="ECO:0000256" key="2">
    <source>
        <dbReference type="ARBA" id="ARBA00022679"/>
    </source>
</evidence>
<dbReference type="Gene3D" id="2.170.270.10">
    <property type="entry name" value="SET domain"/>
    <property type="match status" value="1"/>
</dbReference>
<gene>
    <name evidence="7" type="ORF">CYMTET_14822</name>
</gene>
<dbReference type="EMBL" id="LGRX02006234">
    <property type="protein sequence ID" value="KAK3277147.1"/>
    <property type="molecule type" value="Genomic_DNA"/>
</dbReference>
<feature type="compositionally biased region" description="Acidic residues" evidence="4">
    <location>
        <begin position="477"/>
        <end position="486"/>
    </location>
</feature>
<dbReference type="PANTHER" id="PTHR46655">
    <property type="entry name" value="HISTONE-LYSINE N-METHYLTRANSFERASE ATXR3"/>
    <property type="match status" value="1"/>
</dbReference>
<dbReference type="SMART" id="SM00317">
    <property type="entry name" value="SET"/>
    <property type="match status" value="1"/>
</dbReference>
<evidence type="ECO:0000259" key="5">
    <source>
        <dbReference type="PROSITE" id="PS50280"/>
    </source>
</evidence>
<feature type="domain" description="Post-SET" evidence="6">
    <location>
        <begin position="1008"/>
        <end position="1024"/>
    </location>
</feature>
<dbReference type="GO" id="GO:0032259">
    <property type="term" value="P:methylation"/>
    <property type="evidence" value="ECO:0007669"/>
    <property type="project" value="UniProtKB-KW"/>
</dbReference>
<dbReference type="Proteomes" id="UP001190700">
    <property type="component" value="Unassembled WGS sequence"/>
</dbReference>
<feature type="region of interest" description="Disordered" evidence="4">
    <location>
        <begin position="1397"/>
        <end position="1419"/>
    </location>
</feature>
<feature type="compositionally biased region" description="Low complexity" evidence="4">
    <location>
        <begin position="334"/>
        <end position="349"/>
    </location>
</feature>
<evidence type="ECO:0000256" key="1">
    <source>
        <dbReference type="ARBA" id="ARBA00022603"/>
    </source>
</evidence>
<name>A0AAE0GFL6_9CHLO</name>
<feature type="region of interest" description="Disordered" evidence="4">
    <location>
        <begin position="266"/>
        <end position="362"/>
    </location>
</feature>
<evidence type="ECO:0008006" key="9">
    <source>
        <dbReference type="Google" id="ProtNLM"/>
    </source>
</evidence>
<dbReference type="InterPro" id="IPR003616">
    <property type="entry name" value="Post-SET_dom"/>
</dbReference>
<keyword evidence="1" id="KW-0489">Methyltransferase</keyword>
<feature type="compositionally biased region" description="Basic and acidic residues" evidence="4">
    <location>
        <begin position="461"/>
        <end position="471"/>
    </location>
</feature>
<feature type="region of interest" description="Disordered" evidence="4">
    <location>
        <begin position="834"/>
        <end position="860"/>
    </location>
</feature>
<organism evidence="7 8">
    <name type="scientific">Cymbomonas tetramitiformis</name>
    <dbReference type="NCBI Taxonomy" id="36881"/>
    <lineage>
        <taxon>Eukaryota</taxon>
        <taxon>Viridiplantae</taxon>
        <taxon>Chlorophyta</taxon>
        <taxon>Pyramimonadophyceae</taxon>
        <taxon>Pyramimonadales</taxon>
        <taxon>Pyramimonadaceae</taxon>
        <taxon>Cymbomonas</taxon>
    </lineage>
</organism>
<dbReference type="PANTHER" id="PTHR46655:SF1">
    <property type="entry name" value="HISTONE-LYSINE N-METHYLTRANSFERASE ATXR3"/>
    <property type="match status" value="1"/>
</dbReference>
<accession>A0AAE0GFL6</accession>
<dbReference type="CDD" id="cd20404">
    <property type="entry name" value="Tudor_Agenet_AtEML-like"/>
    <property type="match status" value="1"/>
</dbReference>
<evidence type="ECO:0000313" key="8">
    <source>
        <dbReference type="Proteomes" id="UP001190700"/>
    </source>
</evidence>
<dbReference type="Pfam" id="PF00856">
    <property type="entry name" value="SET"/>
    <property type="match status" value="1"/>
</dbReference>
<sequence>VMVDAKSRSQPSTPPVLKGPRKRPPPLVTNGSPKRTPPGLGTPVGESGWPVGLSPMPLTSPVPTWEEASAAGRASVQEALAAFEKLQRWPLQVPVVCGDKRGVLVGSSIVRCLCSLCQDIAPGEDGGCLFPAARFEKHSSRRSTRNWTASVTLDPEGEAVGKWLKSEAQRLEAEGVAGRRIRMYDPQDMQFVSATIKCYDGLHHHTVEYQDGTTENVMLVMEWLEWEDKWDPSSKQRLNWQEVDQDGCETQGPTKRVRTASARAAAAAVGSPGKRLPPLLVGTPDTMALGSPGEVDTPGEYYSDGDPDSARPSDGGKTLPRSMGGKSLPGGKRLPGAPSGLTSPLSPLGPDDDDDDDAFQQRCTAADDNQRQCGMQAEPRQSLCSKHLALERAKVVATRPPGGKGLPSAKTQPAEVEGDVECEEEEGVEEAEAEVAEVRQEEAEAGGDVQMAAETPETEMGEVKARPEADRSTAAQEWDEEGEGEGVEMPGLEVVGKKMSTPPLEANPDASKADMGELTFPVRVEPMGASQQAKPESKLESKTESKPEMSPAETKPEVSPAETKPVVDTESKPEADHPSGMEEAGTPRGVELNLGPRLAEVPQTQAEKDEAVKRLWDAILKNKEPSWPGDWQRTPWDVQRYERITEYIIPDDPGLVGEKGTMERMLRTRKKGGCDGLHCQDKHTLGFYDAEKDAFSTACTCLKANTECDANCACSATSCANRNVSQQKGLKLGEDVAEQSLWGIDCYTHQNIRLALALVEGMEADKACIDFIEQQIMRTVQRVGKRGWDVYAVLDAVKASAESTGDDLVVRVARILRWLVEEVELLGAQKKEGKGARAEAPGNAEAPAATSESAGEAGEEGSGAAVQRLYFRIYPKGVGVLCTNPEGVAAEQYVVEYLGELYPPWRWFEKQDAIKKCNPNLVLPAFYNICFERPRDDDQGYAVGYVEAAARGSYGSRLSHSCDPNCQSVMMACDGRLTIAMRTTRPVALGEELTWDYACVTESEKEFRTAICLCGAAKCRGSFLYYANGNSFTMVSSKKHTFTDRNALLLRAGGEKINDDDRALLERHGLRAGALSGLNGKPLVDWMVKWAALILRFIEGEQAELPGLLLKESVPGRPDIALHNDESAKGEAKGVSDSRLQNLVITLNKLAYVFSEDGQPSNAPLQSMDEDAVVRYLVTGDDSIAVRLLGGVTGGRKTNRGESVSANPHVQEMQRLVKLPVTTLKEAQQVLLQMAGHLRRKDGPGSAAADLAVLYGSTDHWCVAEKKYLSVTSVGVPLRPEEMGPNSPDDGTGGEKLIKKYKPSFIWGQLVAWYKQTIYDPSASLSADRRGTLSLPDPESAFGGKYPNAQRKHLLEMLERAPSTMWPTGTIWSFKNKAKVYGSPMLDDAVLRSKGEPGKMSQVLDELKNGSEFRIQEEK</sequence>
<proteinExistence type="predicted"/>
<dbReference type="InterPro" id="IPR046341">
    <property type="entry name" value="SET_dom_sf"/>
</dbReference>
<dbReference type="SUPFAM" id="SSF82199">
    <property type="entry name" value="SET domain"/>
    <property type="match status" value="1"/>
</dbReference>
<keyword evidence="8" id="KW-1185">Reference proteome</keyword>
<feature type="compositionally biased region" description="Basic and acidic residues" evidence="4">
    <location>
        <begin position="1405"/>
        <end position="1419"/>
    </location>
</feature>
<dbReference type="InterPro" id="IPR045606">
    <property type="entry name" value="ATXR3_C"/>
</dbReference>
<reference evidence="7 8" key="1">
    <citation type="journal article" date="2015" name="Genome Biol. Evol.">
        <title>Comparative Genomics of a Bacterivorous Green Alga Reveals Evolutionary Causalities and Consequences of Phago-Mixotrophic Mode of Nutrition.</title>
        <authorList>
            <person name="Burns J.A."/>
            <person name="Paasch A."/>
            <person name="Narechania A."/>
            <person name="Kim E."/>
        </authorList>
    </citation>
    <scope>NUCLEOTIDE SEQUENCE [LARGE SCALE GENOMIC DNA]</scope>
    <source>
        <strain evidence="7 8">PLY_AMNH</strain>
    </source>
</reference>